<evidence type="ECO:0000313" key="2">
    <source>
        <dbReference type="EMBL" id="MPL97547.1"/>
    </source>
</evidence>
<feature type="transmembrane region" description="Helical" evidence="1">
    <location>
        <begin position="12"/>
        <end position="31"/>
    </location>
</feature>
<dbReference type="InterPro" id="IPR045921">
    <property type="entry name" value="DUF6340"/>
</dbReference>
<accession>A0A644W1S4</accession>
<evidence type="ECO:0008006" key="3">
    <source>
        <dbReference type="Google" id="ProtNLM"/>
    </source>
</evidence>
<dbReference type="Pfam" id="PF19867">
    <property type="entry name" value="DUF6340"/>
    <property type="match status" value="1"/>
</dbReference>
<sequence length="351" mass="40118">MFRLNHIYRNIILLISGVVLSSCSGMLYTTIDVLRPAKVSFPVDVNNLLIVNNAASQPQSYGHKTVLFNENQKSVTVDADSLPVFALASFAESVLEKEFFNSVNLEHQSINNKEDFFSVSLPEAKQLKELSEKYGANGIITLNRVLVHDQLGETYDEENATFIAYLEARYEYNWSIHFPIKNHIFSLVTKDTVYWESESYSRQRAMNGLPDRRNALIDGALITGKRAVNQFIPFWEQADRYLFDMSDKVFKSGLDSVYVKNWDGAVQVWTGLMKSVKNQTKKSKIAHNLSVLYEIKGDIKQAYDYSNKALETFLNATIIDYSQMMFVVEQNGVLKVRLEELELLDKQLGEK</sequence>
<dbReference type="AlphaFoldDB" id="A0A644W1S4"/>
<proteinExistence type="predicted"/>
<dbReference type="PROSITE" id="PS51257">
    <property type="entry name" value="PROKAR_LIPOPROTEIN"/>
    <property type="match status" value="1"/>
</dbReference>
<keyword evidence="1" id="KW-0472">Membrane</keyword>
<dbReference type="EMBL" id="VSSQ01000561">
    <property type="protein sequence ID" value="MPL97547.1"/>
    <property type="molecule type" value="Genomic_DNA"/>
</dbReference>
<keyword evidence="1" id="KW-1133">Transmembrane helix</keyword>
<name>A0A644W1S4_9ZZZZ</name>
<evidence type="ECO:0000256" key="1">
    <source>
        <dbReference type="SAM" id="Phobius"/>
    </source>
</evidence>
<protein>
    <recommendedName>
        <fullName evidence="3">Tetratricopeptide repeat protein</fullName>
    </recommendedName>
</protein>
<comment type="caution">
    <text evidence="2">The sequence shown here is derived from an EMBL/GenBank/DDBJ whole genome shotgun (WGS) entry which is preliminary data.</text>
</comment>
<keyword evidence="1" id="KW-0812">Transmembrane</keyword>
<organism evidence="2">
    <name type="scientific">bioreactor metagenome</name>
    <dbReference type="NCBI Taxonomy" id="1076179"/>
    <lineage>
        <taxon>unclassified sequences</taxon>
        <taxon>metagenomes</taxon>
        <taxon>ecological metagenomes</taxon>
    </lineage>
</organism>
<gene>
    <name evidence="2" type="ORF">SDC9_43738</name>
</gene>
<reference evidence="2" key="1">
    <citation type="submission" date="2019-08" db="EMBL/GenBank/DDBJ databases">
        <authorList>
            <person name="Kucharzyk K."/>
            <person name="Murdoch R.W."/>
            <person name="Higgins S."/>
            <person name="Loffler F."/>
        </authorList>
    </citation>
    <scope>NUCLEOTIDE SEQUENCE</scope>
</reference>